<protein>
    <recommendedName>
        <fullName evidence="4">Small ribosomal subunit protein uS5</fullName>
    </recommendedName>
    <alternativeName>
        <fullName evidence="5">30S ribosomal protein S5</fullName>
    </alternativeName>
</protein>
<dbReference type="InterPro" id="IPR000851">
    <property type="entry name" value="Ribosomal_uS5"/>
</dbReference>
<dbReference type="Gene3D" id="3.30.230.10">
    <property type="match status" value="1"/>
</dbReference>
<evidence type="ECO:0000313" key="9">
    <source>
        <dbReference type="EMBL" id="OGZ54277.1"/>
    </source>
</evidence>
<dbReference type="Gene3D" id="3.30.160.20">
    <property type="match status" value="1"/>
</dbReference>
<dbReference type="STRING" id="1802126.A3B25_02585"/>
<keyword evidence="3 6" id="KW-0687">Ribonucleoprotein</keyword>
<evidence type="ECO:0000256" key="4">
    <source>
        <dbReference type="ARBA" id="ARBA00035255"/>
    </source>
</evidence>
<evidence type="ECO:0000256" key="5">
    <source>
        <dbReference type="ARBA" id="ARBA00035519"/>
    </source>
</evidence>
<evidence type="ECO:0000256" key="6">
    <source>
        <dbReference type="PROSITE-ProRule" id="PRU00268"/>
    </source>
</evidence>
<evidence type="ECO:0000259" key="8">
    <source>
        <dbReference type="PROSITE" id="PS50881"/>
    </source>
</evidence>
<dbReference type="PANTHER" id="PTHR48277:SF1">
    <property type="entry name" value="MITOCHONDRIAL RIBOSOMAL PROTEIN S5"/>
    <property type="match status" value="1"/>
</dbReference>
<dbReference type="GO" id="GO:0005840">
    <property type="term" value="C:ribosome"/>
    <property type="evidence" value="ECO:0007669"/>
    <property type="project" value="UniProtKB-KW"/>
</dbReference>
<evidence type="ECO:0000313" key="10">
    <source>
        <dbReference type="Proteomes" id="UP000179106"/>
    </source>
</evidence>
<dbReference type="GO" id="GO:0006412">
    <property type="term" value="P:translation"/>
    <property type="evidence" value="ECO:0007669"/>
    <property type="project" value="InterPro"/>
</dbReference>
<evidence type="ECO:0000256" key="2">
    <source>
        <dbReference type="ARBA" id="ARBA00022980"/>
    </source>
</evidence>
<dbReference type="AlphaFoldDB" id="A0A1G2GVM6"/>
<reference evidence="9 10" key="1">
    <citation type="journal article" date="2016" name="Nat. Commun.">
        <title>Thousands of microbial genomes shed light on interconnected biogeochemical processes in an aquifer system.</title>
        <authorList>
            <person name="Anantharaman K."/>
            <person name="Brown C.T."/>
            <person name="Hug L.A."/>
            <person name="Sharon I."/>
            <person name="Castelle C.J."/>
            <person name="Probst A.J."/>
            <person name="Thomas B.C."/>
            <person name="Singh A."/>
            <person name="Wilkins M.J."/>
            <person name="Karaoz U."/>
            <person name="Brodie E.L."/>
            <person name="Williams K.H."/>
            <person name="Hubbard S.S."/>
            <person name="Banfield J.F."/>
        </authorList>
    </citation>
    <scope>NUCLEOTIDE SEQUENCE [LARGE SCALE GENOMIC DNA]</scope>
</reference>
<dbReference type="EMBL" id="MHNW01000009">
    <property type="protein sequence ID" value="OGZ54277.1"/>
    <property type="molecule type" value="Genomic_DNA"/>
</dbReference>
<dbReference type="InterPro" id="IPR013810">
    <property type="entry name" value="Ribosomal_uS5_N"/>
</dbReference>
<dbReference type="GO" id="GO:1990904">
    <property type="term" value="C:ribonucleoprotein complex"/>
    <property type="evidence" value="ECO:0007669"/>
    <property type="project" value="UniProtKB-UniRule"/>
</dbReference>
<dbReference type="InterPro" id="IPR005324">
    <property type="entry name" value="Ribosomal_uS5_C"/>
</dbReference>
<dbReference type="GO" id="GO:0003735">
    <property type="term" value="F:structural constituent of ribosome"/>
    <property type="evidence" value="ECO:0007669"/>
    <property type="project" value="UniProtKB-UniRule"/>
</dbReference>
<name>A0A1G2GVM6_9BACT</name>
<dbReference type="Proteomes" id="UP000179106">
    <property type="component" value="Unassembled WGS sequence"/>
</dbReference>
<sequence length="165" mass="17844">MAREPRRRREEGDMEHKLIDLRRVARVVAGGRRFTFRATVVAGNRAGKVGIGVAKGADTALAIEKAFRQAKKGVITISLTKTKSIPYEVEVTYGSSHLLLKPAREGRGLVAGGAVRTVLAFAGIENASAKILSRSTNKLNNAKVTIEALKKLKQNHATPYTQPNA</sequence>
<feature type="domain" description="S5 DRBM" evidence="8">
    <location>
        <begin position="14"/>
        <end position="77"/>
    </location>
</feature>
<gene>
    <name evidence="9" type="ORF">A3B25_02585</name>
</gene>
<dbReference type="InterPro" id="IPR014721">
    <property type="entry name" value="Ribsml_uS5_D2-typ_fold_subgr"/>
</dbReference>
<comment type="caution">
    <text evidence="9">The sequence shown here is derived from an EMBL/GenBank/DDBJ whole genome shotgun (WGS) entry which is preliminary data.</text>
</comment>
<accession>A0A1G2GVM6</accession>
<evidence type="ECO:0000256" key="1">
    <source>
        <dbReference type="ARBA" id="ARBA00008945"/>
    </source>
</evidence>
<dbReference type="Pfam" id="PF00333">
    <property type="entry name" value="Ribosomal_S5"/>
    <property type="match status" value="1"/>
</dbReference>
<dbReference type="GO" id="GO:0005737">
    <property type="term" value="C:cytoplasm"/>
    <property type="evidence" value="ECO:0007669"/>
    <property type="project" value="UniProtKB-ARBA"/>
</dbReference>
<evidence type="ECO:0000256" key="3">
    <source>
        <dbReference type="ARBA" id="ARBA00023274"/>
    </source>
</evidence>
<organism evidence="9 10">
    <name type="scientific">Candidatus Ryanbacteria bacterium RIFCSPLOWO2_01_FULL_48_26</name>
    <dbReference type="NCBI Taxonomy" id="1802126"/>
    <lineage>
        <taxon>Bacteria</taxon>
        <taxon>Candidatus Ryaniibacteriota</taxon>
    </lineage>
</organism>
<dbReference type="FunFam" id="3.30.230.10:FF:000002">
    <property type="entry name" value="30S ribosomal protein S5"/>
    <property type="match status" value="1"/>
</dbReference>
<proteinExistence type="inferred from homology"/>
<dbReference type="SUPFAM" id="SSF54211">
    <property type="entry name" value="Ribosomal protein S5 domain 2-like"/>
    <property type="match status" value="1"/>
</dbReference>
<dbReference type="SUPFAM" id="SSF54768">
    <property type="entry name" value="dsRNA-binding domain-like"/>
    <property type="match status" value="1"/>
</dbReference>
<keyword evidence="2 6" id="KW-0689">Ribosomal protein</keyword>
<comment type="similarity">
    <text evidence="1 7">Belongs to the universal ribosomal protein uS5 family.</text>
</comment>
<dbReference type="GO" id="GO:0003723">
    <property type="term" value="F:RNA binding"/>
    <property type="evidence" value="ECO:0007669"/>
    <property type="project" value="InterPro"/>
</dbReference>
<dbReference type="PROSITE" id="PS50881">
    <property type="entry name" value="S5_DSRBD"/>
    <property type="match status" value="1"/>
</dbReference>
<evidence type="ECO:0000256" key="7">
    <source>
        <dbReference type="RuleBase" id="RU003823"/>
    </source>
</evidence>
<dbReference type="PANTHER" id="PTHR48277">
    <property type="entry name" value="MITOCHONDRIAL RIBOSOMAL PROTEIN S5"/>
    <property type="match status" value="1"/>
</dbReference>
<dbReference type="InterPro" id="IPR020568">
    <property type="entry name" value="Ribosomal_Su5_D2-typ_SF"/>
</dbReference>
<dbReference type="Pfam" id="PF03719">
    <property type="entry name" value="Ribosomal_S5_C"/>
    <property type="match status" value="1"/>
</dbReference>